<evidence type="ECO:0000313" key="3">
    <source>
        <dbReference type="Proteomes" id="UP000287033"/>
    </source>
</evidence>
<comment type="caution">
    <text evidence="2">The sequence shown here is derived from an EMBL/GenBank/DDBJ whole genome shotgun (WGS) entry which is preliminary data.</text>
</comment>
<evidence type="ECO:0000256" key="1">
    <source>
        <dbReference type="SAM" id="MobiDB-lite"/>
    </source>
</evidence>
<feature type="compositionally biased region" description="Basic and acidic residues" evidence="1">
    <location>
        <begin position="31"/>
        <end position="52"/>
    </location>
</feature>
<dbReference type="EMBL" id="BEZZ01000006">
    <property type="protein sequence ID" value="GCC22063.1"/>
    <property type="molecule type" value="Genomic_DNA"/>
</dbReference>
<dbReference type="Proteomes" id="UP000287033">
    <property type="component" value="Unassembled WGS sequence"/>
</dbReference>
<keyword evidence="3" id="KW-1185">Reference proteome</keyword>
<reference evidence="2 3" key="1">
    <citation type="journal article" date="2018" name="Nat. Ecol. Evol.">
        <title>Shark genomes provide insights into elasmobranch evolution and the origin of vertebrates.</title>
        <authorList>
            <person name="Hara Y"/>
            <person name="Yamaguchi K"/>
            <person name="Onimaru K"/>
            <person name="Kadota M"/>
            <person name="Koyanagi M"/>
            <person name="Keeley SD"/>
            <person name="Tatsumi K"/>
            <person name="Tanaka K"/>
            <person name="Motone F"/>
            <person name="Kageyama Y"/>
            <person name="Nozu R"/>
            <person name="Adachi N"/>
            <person name="Nishimura O"/>
            <person name="Nakagawa R"/>
            <person name="Tanegashima C"/>
            <person name="Kiyatake I"/>
            <person name="Matsumoto R"/>
            <person name="Murakumo K"/>
            <person name="Nishida K"/>
            <person name="Terakita A"/>
            <person name="Kuratani S"/>
            <person name="Sato K"/>
            <person name="Hyodo S Kuraku.S."/>
        </authorList>
    </citation>
    <scope>NUCLEOTIDE SEQUENCE [LARGE SCALE GENOMIC DNA]</scope>
</reference>
<evidence type="ECO:0000313" key="2">
    <source>
        <dbReference type="EMBL" id="GCC22063.1"/>
    </source>
</evidence>
<proteinExistence type="predicted"/>
<name>A0A401RVC1_CHIPU</name>
<protein>
    <submittedName>
        <fullName evidence="2">Uncharacterized protein</fullName>
    </submittedName>
</protein>
<sequence>MHSHFLWDHSFMCPEKWPVCLQQRVSQMRGDRARRDWVKREGDREREREGQCKKSASSMTGRRDGTRGRGFPFSSIPWFEVHAPAAESGSEENLDRHMHSQLSRLLHCYRCENAPSSRGAQSSLRS</sequence>
<accession>A0A401RVC1</accession>
<feature type="region of interest" description="Disordered" evidence="1">
    <location>
        <begin position="31"/>
        <end position="70"/>
    </location>
</feature>
<dbReference type="AlphaFoldDB" id="A0A401RVC1"/>
<gene>
    <name evidence="2" type="ORF">chiPu_0000448</name>
</gene>
<organism evidence="2 3">
    <name type="scientific">Chiloscyllium punctatum</name>
    <name type="common">Brownbanded bambooshark</name>
    <name type="synonym">Hemiscyllium punctatum</name>
    <dbReference type="NCBI Taxonomy" id="137246"/>
    <lineage>
        <taxon>Eukaryota</taxon>
        <taxon>Metazoa</taxon>
        <taxon>Chordata</taxon>
        <taxon>Craniata</taxon>
        <taxon>Vertebrata</taxon>
        <taxon>Chondrichthyes</taxon>
        <taxon>Elasmobranchii</taxon>
        <taxon>Galeomorphii</taxon>
        <taxon>Galeoidea</taxon>
        <taxon>Orectolobiformes</taxon>
        <taxon>Hemiscylliidae</taxon>
        <taxon>Chiloscyllium</taxon>
    </lineage>
</organism>